<dbReference type="PANTHER" id="PTHR33627:SF1">
    <property type="entry name" value="TRANSPOSASE"/>
    <property type="match status" value="1"/>
</dbReference>
<dbReference type="KEGG" id="rba:RB5866"/>
<dbReference type="HOGENOM" id="CLU_033141_0_0_0"/>
<dbReference type="NCBIfam" id="NF033540">
    <property type="entry name" value="transpos_IS701"/>
    <property type="match status" value="1"/>
</dbReference>
<protein>
    <submittedName>
        <fullName evidence="3">Transposase</fullName>
    </submittedName>
</protein>
<dbReference type="Pfam" id="PF13546">
    <property type="entry name" value="DDE_5"/>
    <property type="match status" value="1"/>
</dbReference>
<dbReference type="SUPFAM" id="SSF53098">
    <property type="entry name" value="Ribonuclease H-like"/>
    <property type="match status" value="1"/>
</dbReference>
<sequence length="441" mass="50631">MAENSSWRFCLLHGELGMDVAELEQLEDRLNAYLARFGDCFRRSDTRAHLTTYVRGQLSDLDAKSVEPIALQAGTPVRTLQEFIAQHRWDEDGLRRRLIHIVRDEHVTKNTVAIIDETSDVKKGDKTPGVQRQWCGKVGKQENCIVTVHLAAANEDFHCMVDGELFLPESWSNDRERCAAAGIPDEMVYRPKWQIALELLDRSKEEGIEYPWLTADEGYGGKPGFLEALADRDQKFVLEVPRTFSVWEKHPEVTEQPYRKGGRGRKTPRIKSGESSPRSVETVFWHGEAMKAKRWKRYRVKDGEKGPIIWEAKRVRVTLKGSDGLPGLSLWLVVARNVLDGELKFFVSNASEFASMAMLLQVAFQRWRVERCFEDQKQEVGLDCYEGRRYLGLKRHLIITSLSYLFLSQTCQQEREKKSGVDDSANSRRGRRNRSQLVTPS</sequence>
<gene>
    <name evidence="3" type="ordered locus">RB5866</name>
</gene>
<dbReference type="InParanoid" id="Q7UR64"/>
<evidence type="ECO:0000313" key="3">
    <source>
        <dbReference type="EMBL" id="CAD74476.1"/>
    </source>
</evidence>
<dbReference type="eggNOG" id="COG5659">
    <property type="taxonomic scope" value="Bacteria"/>
</dbReference>
<dbReference type="PATRIC" id="fig|243090.15.peg.2825"/>
<reference evidence="3 4" key="1">
    <citation type="journal article" date="2003" name="Proc. Natl. Acad. Sci. U.S.A.">
        <title>Complete genome sequence of the marine planctomycete Pirellula sp. strain 1.</title>
        <authorList>
            <person name="Gloeckner F.O."/>
            <person name="Kube M."/>
            <person name="Bauer M."/>
            <person name="Teeling H."/>
            <person name="Lombardot T."/>
            <person name="Ludwig W."/>
            <person name="Gade D."/>
            <person name="Beck A."/>
            <person name="Borzym K."/>
            <person name="Heitmann K."/>
            <person name="Rabus R."/>
            <person name="Schlesner H."/>
            <person name="Amann R."/>
            <person name="Reinhardt R."/>
        </authorList>
    </citation>
    <scope>NUCLEOTIDE SEQUENCE [LARGE SCALE GENOMIC DNA]</scope>
    <source>
        <strain evidence="4">DSM 10527 / NCIMB 13988 / SH1</strain>
    </source>
</reference>
<organism evidence="3 4">
    <name type="scientific">Rhodopirellula baltica (strain DSM 10527 / NCIMB 13988 / SH1)</name>
    <dbReference type="NCBI Taxonomy" id="243090"/>
    <lineage>
        <taxon>Bacteria</taxon>
        <taxon>Pseudomonadati</taxon>
        <taxon>Planctomycetota</taxon>
        <taxon>Planctomycetia</taxon>
        <taxon>Pirellulales</taxon>
        <taxon>Pirellulaceae</taxon>
        <taxon>Rhodopirellula</taxon>
    </lineage>
</organism>
<dbReference type="STRING" id="243090.RB5866"/>
<feature type="region of interest" description="Disordered" evidence="1">
    <location>
        <begin position="256"/>
        <end position="276"/>
    </location>
</feature>
<feature type="domain" description="Transposase IS701-like DDE" evidence="2">
    <location>
        <begin position="37"/>
        <end position="307"/>
    </location>
</feature>
<feature type="compositionally biased region" description="Basic residues" evidence="1">
    <location>
        <begin position="260"/>
        <end position="269"/>
    </location>
</feature>
<proteinExistence type="predicted"/>
<dbReference type="InterPro" id="IPR038721">
    <property type="entry name" value="IS701-like_DDE_dom"/>
</dbReference>
<dbReference type="Proteomes" id="UP000001025">
    <property type="component" value="Chromosome"/>
</dbReference>
<feature type="region of interest" description="Disordered" evidence="1">
    <location>
        <begin position="416"/>
        <end position="441"/>
    </location>
</feature>
<keyword evidence="4" id="KW-1185">Reference proteome</keyword>
<evidence type="ECO:0000256" key="1">
    <source>
        <dbReference type="SAM" id="MobiDB-lite"/>
    </source>
</evidence>
<dbReference type="InterPro" id="IPR039365">
    <property type="entry name" value="IS701-like"/>
</dbReference>
<evidence type="ECO:0000259" key="2">
    <source>
        <dbReference type="Pfam" id="PF13546"/>
    </source>
</evidence>
<dbReference type="InterPro" id="IPR012337">
    <property type="entry name" value="RNaseH-like_sf"/>
</dbReference>
<dbReference type="AlphaFoldDB" id="Q7UR64"/>
<name>Q7UR64_RHOBA</name>
<dbReference type="EMBL" id="BX294143">
    <property type="protein sequence ID" value="CAD74476.1"/>
    <property type="molecule type" value="Genomic_DNA"/>
</dbReference>
<dbReference type="PANTHER" id="PTHR33627">
    <property type="entry name" value="TRANSPOSASE"/>
    <property type="match status" value="1"/>
</dbReference>
<dbReference type="EnsemblBacteria" id="CAD74476">
    <property type="protein sequence ID" value="CAD74476"/>
    <property type="gene ID" value="RB5866"/>
</dbReference>
<accession>Q7UR64</accession>
<evidence type="ECO:0000313" key="4">
    <source>
        <dbReference type="Proteomes" id="UP000001025"/>
    </source>
</evidence>
<dbReference type="OrthoDB" id="5525203at2"/>